<gene>
    <name evidence="1" type="ordered locus">RLO149_c006860</name>
</gene>
<proteinExistence type="predicted"/>
<accession>F7ZKP8</accession>
<keyword evidence="2" id="KW-1185">Reference proteome</keyword>
<reference evidence="1 2" key="1">
    <citation type="journal article" date="2011" name="BMC Genomics">
        <title>Comparative genome analysis and genome-guided physiological analysis of Roseobacter litoralis.</title>
        <authorList>
            <person name="Kalhoefer D."/>
            <person name="Thole S."/>
            <person name="Voget S."/>
            <person name="Lehmann R."/>
            <person name="Liesegang H."/>
            <person name="Wollher A."/>
            <person name="Daniel R."/>
            <person name="Simon M."/>
            <person name="Brinkhoff T."/>
        </authorList>
    </citation>
    <scope>NUCLEOTIDE SEQUENCE [LARGE SCALE GENOMIC DNA]</scope>
    <source>
        <strain evidence="2">ATCC 49566 / DSM 6996 / JCM 21268 / NBRC 15278 / OCh 149</strain>
    </source>
</reference>
<dbReference type="HOGENOM" id="CLU_2467070_0_0_5"/>
<evidence type="ECO:0000313" key="2">
    <source>
        <dbReference type="Proteomes" id="UP000001353"/>
    </source>
</evidence>
<dbReference type="EMBL" id="CP002623">
    <property type="protein sequence ID" value="AEI92714.1"/>
    <property type="molecule type" value="Genomic_DNA"/>
</dbReference>
<evidence type="ECO:0000313" key="1">
    <source>
        <dbReference type="EMBL" id="AEI92714.1"/>
    </source>
</evidence>
<name>F7ZKP8_ROSLO</name>
<organism evidence="1 2">
    <name type="scientific">Roseobacter litoralis (strain ATCC 49566 / DSM 6996 / JCM 21268 / NBRC 15278 / OCh 149)</name>
    <dbReference type="NCBI Taxonomy" id="391595"/>
    <lineage>
        <taxon>Bacteria</taxon>
        <taxon>Pseudomonadati</taxon>
        <taxon>Pseudomonadota</taxon>
        <taxon>Alphaproteobacteria</taxon>
        <taxon>Rhodobacterales</taxon>
        <taxon>Roseobacteraceae</taxon>
        <taxon>Roseobacter</taxon>
    </lineage>
</organism>
<dbReference type="AlphaFoldDB" id="F7ZKP8"/>
<dbReference type="KEGG" id="rli:RLO149_c006860"/>
<protein>
    <submittedName>
        <fullName evidence="1">Uncharacterized protein</fullName>
    </submittedName>
</protein>
<sequence>MLTPLCSGRIAIRPAHSVTLGVKDQVADEADIPQAPAFAIRPKTELCADGRNVWVLIDLSGAVLGPSYHPDRAHRQARFSDLCGLSTK</sequence>
<dbReference type="Proteomes" id="UP000001353">
    <property type="component" value="Chromosome"/>
</dbReference>